<keyword evidence="3" id="KW-1185">Reference proteome</keyword>
<sequence>MEALSHLFWIFHFRVTKLKMAVMQTLLILLSISFVIGEDTEWNSPNVSACFNVPDVAIDFVYTPSGGDSSFLLVSWHRKVVSQGSVEESIAELDDDGKFLVLPNTALVGRLNKTGEFGLLISNPTTGDSDPCIKQEEGPKNNTEETITICEGDSGTYTCCVTTSSTNCIMAKITAPNGTGSPDTNTGNDDQGSDFGPIIGAVVGCVVLIIVAVLVACILYRKKKAEKSNYHAAATGEQV</sequence>
<keyword evidence="1" id="KW-0472">Membrane</keyword>
<evidence type="ECO:0000313" key="2">
    <source>
        <dbReference type="EMBL" id="KAJ8312810.1"/>
    </source>
</evidence>
<keyword evidence="1" id="KW-0812">Transmembrane</keyword>
<accession>A0ABQ9FB04</accession>
<dbReference type="Proteomes" id="UP001217089">
    <property type="component" value="Unassembled WGS sequence"/>
</dbReference>
<name>A0ABQ9FB04_TEGGR</name>
<comment type="caution">
    <text evidence="2">The sequence shown here is derived from an EMBL/GenBank/DDBJ whole genome shotgun (WGS) entry which is preliminary data.</text>
</comment>
<gene>
    <name evidence="2" type="ORF">KUTeg_010183</name>
</gene>
<protein>
    <recommendedName>
        <fullName evidence="4">Ig-like domain-containing protein</fullName>
    </recommendedName>
</protein>
<feature type="transmembrane region" description="Helical" evidence="1">
    <location>
        <begin position="198"/>
        <end position="220"/>
    </location>
</feature>
<dbReference type="EMBL" id="JARBDR010000440">
    <property type="protein sequence ID" value="KAJ8312810.1"/>
    <property type="molecule type" value="Genomic_DNA"/>
</dbReference>
<evidence type="ECO:0000313" key="3">
    <source>
        <dbReference type="Proteomes" id="UP001217089"/>
    </source>
</evidence>
<organism evidence="2 3">
    <name type="scientific">Tegillarca granosa</name>
    <name type="common">Malaysian cockle</name>
    <name type="synonym">Anadara granosa</name>
    <dbReference type="NCBI Taxonomy" id="220873"/>
    <lineage>
        <taxon>Eukaryota</taxon>
        <taxon>Metazoa</taxon>
        <taxon>Spiralia</taxon>
        <taxon>Lophotrochozoa</taxon>
        <taxon>Mollusca</taxon>
        <taxon>Bivalvia</taxon>
        <taxon>Autobranchia</taxon>
        <taxon>Pteriomorphia</taxon>
        <taxon>Arcoida</taxon>
        <taxon>Arcoidea</taxon>
        <taxon>Arcidae</taxon>
        <taxon>Tegillarca</taxon>
    </lineage>
</organism>
<evidence type="ECO:0008006" key="4">
    <source>
        <dbReference type="Google" id="ProtNLM"/>
    </source>
</evidence>
<proteinExistence type="predicted"/>
<keyword evidence="1" id="KW-1133">Transmembrane helix</keyword>
<reference evidence="2 3" key="1">
    <citation type="submission" date="2022-12" db="EMBL/GenBank/DDBJ databases">
        <title>Chromosome-level genome of Tegillarca granosa.</title>
        <authorList>
            <person name="Kim J."/>
        </authorList>
    </citation>
    <scope>NUCLEOTIDE SEQUENCE [LARGE SCALE GENOMIC DNA]</scope>
    <source>
        <strain evidence="2">Teg-2019</strain>
        <tissue evidence="2">Adductor muscle</tissue>
    </source>
</reference>
<evidence type="ECO:0000256" key="1">
    <source>
        <dbReference type="SAM" id="Phobius"/>
    </source>
</evidence>